<evidence type="ECO:0000313" key="1">
    <source>
        <dbReference type="EMBL" id="TSE34686.1"/>
    </source>
</evidence>
<dbReference type="Pfam" id="PF16074">
    <property type="entry name" value="PilW"/>
    <property type="match status" value="1"/>
</dbReference>
<sequence>MVALTIGLVVSGAVFSLFIANKETYRITENLARMQDDARVAFELLGRSVRATEGIVCGRVPVYNVLNNSTTQWWSNWAGSRIRGYSGSDAAPRAFGTNPTDRVNGTDALYVLGAAQQEPAIVIGHNPSGSPPILTTNSSHRLQVGDVVAICDGMQATLFQINGVPTATTITHAAGGGPPGNCTDRLNESCGGTSGGPPKQFPAGAQITRLDAELWYIGHNNRNGRSLYRLRMNQGNVIAEEMLPGIHNMQLSYLTSDGANPPNLDNQFRPAAAITDWNRVVGVRVALTLQSAERVDASGNAIQRQSFALFSIRAREYLP</sequence>
<keyword evidence="2" id="KW-1185">Reference proteome</keyword>
<proteinExistence type="predicted"/>
<accession>A0A554XFT0</accession>
<reference evidence="1 2" key="1">
    <citation type="submission" date="2019-07" db="EMBL/GenBank/DDBJ databases">
        <title>Tepidimonas charontis SPSP-6 draft genome.</title>
        <authorList>
            <person name="Da Costa M.S."/>
            <person name="Froufe H.J.C."/>
            <person name="Egas C."/>
            <person name="Albuquerque L."/>
        </authorList>
    </citation>
    <scope>NUCLEOTIDE SEQUENCE [LARGE SCALE GENOMIC DNA]</scope>
    <source>
        <strain evidence="1 2">SPSP-6</strain>
    </source>
</reference>
<evidence type="ECO:0000313" key="2">
    <source>
        <dbReference type="Proteomes" id="UP000318294"/>
    </source>
</evidence>
<dbReference type="InterPro" id="IPR032092">
    <property type="entry name" value="PilW"/>
</dbReference>
<dbReference type="EMBL" id="VJON01000015">
    <property type="protein sequence ID" value="TSE34686.1"/>
    <property type="molecule type" value="Genomic_DNA"/>
</dbReference>
<dbReference type="AlphaFoldDB" id="A0A554XFT0"/>
<gene>
    <name evidence="1" type="ORF">Tchar_01190</name>
</gene>
<organism evidence="1 2">
    <name type="scientific">Tepidimonas charontis</name>
    <dbReference type="NCBI Taxonomy" id="2267262"/>
    <lineage>
        <taxon>Bacteria</taxon>
        <taxon>Pseudomonadati</taxon>
        <taxon>Pseudomonadota</taxon>
        <taxon>Betaproteobacteria</taxon>
        <taxon>Burkholderiales</taxon>
        <taxon>Tepidimonas</taxon>
    </lineage>
</organism>
<dbReference type="Proteomes" id="UP000318294">
    <property type="component" value="Unassembled WGS sequence"/>
</dbReference>
<dbReference type="GO" id="GO:0043683">
    <property type="term" value="P:type IV pilus assembly"/>
    <property type="evidence" value="ECO:0007669"/>
    <property type="project" value="InterPro"/>
</dbReference>
<name>A0A554XFT0_9BURK</name>
<comment type="caution">
    <text evidence="1">The sequence shown here is derived from an EMBL/GenBank/DDBJ whole genome shotgun (WGS) entry which is preliminary data.</text>
</comment>
<dbReference type="OrthoDB" id="5496259at2"/>
<protein>
    <submittedName>
        <fullName evidence="1">Type IV Pilus-assembly protein W</fullName>
    </submittedName>
</protein>